<comment type="caution">
    <text evidence="2">The sequence shown here is derived from an EMBL/GenBank/DDBJ whole genome shotgun (WGS) entry which is preliminary data.</text>
</comment>
<sequence length="66" mass="6878">MKDGRDTIRNVFPSADEPDGPGPAPLLMAGDINAGLGSALTELQEGVMRVVRETGVPVQVGDDDND</sequence>
<feature type="region of interest" description="Disordered" evidence="1">
    <location>
        <begin position="1"/>
        <end position="25"/>
    </location>
</feature>
<gene>
    <name evidence="2" type="ORF">LCGC14_2203480</name>
</gene>
<evidence type="ECO:0000256" key="1">
    <source>
        <dbReference type="SAM" id="MobiDB-lite"/>
    </source>
</evidence>
<dbReference type="AlphaFoldDB" id="A0A0F9GBP4"/>
<protein>
    <submittedName>
        <fullName evidence="2">Uncharacterized protein</fullName>
    </submittedName>
</protein>
<name>A0A0F9GBP4_9ZZZZ</name>
<organism evidence="2">
    <name type="scientific">marine sediment metagenome</name>
    <dbReference type="NCBI Taxonomy" id="412755"/>
    <lineage>
        <taxon>unclassified sequences</taxon>
        <taxon>metagenomes</taxon>
        <taxon>ecological metagenomes</taxon>
    </lineage>
</organism>
<reference evidence="2" key="1">
    <citation type="journal article" date="2015" name="Nature">
        <title>Complex archaea that bridge the gap between prokaryotes and eukaryotes.</title>
        <authorList>
            <person name="Spang A."/>
            <person name="Saw J.H."/>
            <person name="Jorgensen S.L."/>
            <person name="Zaremba-Niedzwiedzka K."/>
            <person name="Martijn J."/>
            <person name="Lind A.E."/>
            <person name="van Eijk R."/>
            <person name="Schleper C."/>
            <person name="Guy L."/>
            <person name="Ettema T.J."/>
        </authorList>
    </citation>
    <scope>NUCLEOTIDE SEQUENCE</scope>
</reference>
<evidence type="ECO:0000313" key="2">
    <source>
        <dbReference type="EMBL" id="KKL60622.1"/>
    </source>
</evidence>
<dbReference type="EMBL" id="LAZR01029085">
    <property type="protein sequence ID" value="KKL60622.1"/>
    <property type="molecule type" value="Genomic_DNA"/>
</dbReference>
<accession>A0A0F9GBP4</accession>
<proteinExistence type="predicted"/>